<feature type="domain" description="HTH lysR-type" evidence="5">
    <location>
        <begin position="1"/>
        <end position="57"/>
    </location>
</feature>
<proteinExistence type="inferred from homology"/>
<dbReference type="AlphaFoldDB" id="A0A1C0Z2S3"/>
<protein>
    <recommendedName>
        <fullName evidence="5">HTH lysR-type domain-containing protein</fullName>
    </recommendedName>
</protein>
<dbReference type="Gene3D" id="3.40.190.290">
    <property type="match status" value="1"/>
</dbReference>
<comment type="caution">
    <text evidence="6">The sequence shown here is derived from an EMBL/GenBank/DDBJ whole genome shotgun (WGS) entry which is preliminary data.</text>
</comment>
<dbReference type="EMBL" id="MATO01000006">
    <property type="protein sequence ID" value="OCS93703.1"/>
    <property type="molecule type" value="Genomic_DNA"/>
</dbReference>
<dbReference type="PRINTS" id="PR00039">
    <property type="entry name" value="HTHLYSR"/>
</dbReference>
<evidence type="ECO:0000256" key="3">
    <source>
        <dbReference type="ARBA" id="ARBA00023125"/>
    </source>
</evidence>
<keyword evidence="2" id="KW-0805">Transcription regulation</keyword>
<keyword evidence="7" id="KW-1185">Reference proteome</keyword>
<dbReference type="CDD" id="cd05466">
    <property type="entry name" value="PBP2_LTTR_substrate"/>
    <property type="match status" value="1"/>
</dbReference>
<dbReference type="InterPro" id="IPR000847">
    <property type="entry name" value="LysR_HTH_N"/>
</dbReference>
<evidence type="ECO:0000313" key="6">
    <source>
        <dbReference type="EMBL" id="OCS93703.1"/>
    </source>
</evidence>
<dbReference type="SUPFAM" id="SSF46785">
    <property type="entry name" value="Winged helix' DNA-binding domain"/>
    <property type="match status" value="1"/>
</dbReference>
<dbReference type="SUPFAM" id="SSF53850">
    <property type="entry name" value="Periplasmic binding protein-like II"/>
    <property type="match status" value="1"/>
</dbReference>
<dbReference type="GO" id="GO:0003700">
    <property type="term" value="F:DNA-binding transcription factor activity"/>
    <property type="evidence" value="ECO:0007669"/>
    <property type="project" value="InterPro"/>
</dbReference>
<dbReference type="Pfam" id="PF03466">
    <property type="entry name" value="LysR_substrate"/>
    <property type="match status" value="1"/>
</dbReference>
<evidence type="ECO:0000256" key="4">
    <source>
        <dbReference type="ARBA" id="ARBA00023163"/>
    </source>
</evidence>
<name>A0A1C0Z2S3_9BACL</name>
<dbReference type="PANTHER" id="PTHR30126:SF40">
    <property type="entry name" value="HTH-TYPE TRANSCRIPTIONAL REGULATOR GLTR"/>
    <property type="match status" value="1"/>
</dbReference>
<comment type="similarity">
    <text evidence="1">Belongs to the LysR transcriptional regulatory family.</text>
</comment>
<organism evidence="6 7">
    <name type="scientific">Caryophanon latum</name>
    <dbReference type="NCBI Taxonomy" id="33977"/>
    <lineage>
        <taxon>Bacteria</taxon>
        <taxon>Bacillati</taxon>
        <taxon>Bacillota</taxon>
        <taxon>Bacilli</taxon>
        <taxon>Bacillales</taxon>
        <taxon>Caryophanaceae</taxon>
        <taxon>Caryophanon</taxon>
    </lineage>
</organism>
<dbReference type="Pfam" id="PF00126">
    <property type="entry name" value="HTH_1"/>
    <property type="match status" value="1"/>
</dbReference>
<keyword evidence="4" id="KW-0804">Transcription</keyword>
<evidence type="ECO:0000313" key="7">
    <source>
        <dbReference type="Proteomes" id="UP000093482"/>
    </source>
</evidence>
<evidence type="ECO:0000256" key="2">
    <source>
        <dbReference type="ARBA" id="ARBA00023015"/>
    </source>
</evidence>
<dbReference type="InterPro" id="IPR036390">
    <property type="entry name" value="WH_DNA-bd_sf"/>
</dbReference>
<dbReference type="GO" id="GO:0000976">
    <property type="term" value="F:transcription cis-regulatory region binding"/>
    <property type="evidence" value="ECO:0007669"/>
    <property type="project" value="TreeGrafter"/>
</dbReference>
<dbReference type="PANTHER" id="PTHR30126">
    <property type="entry name" value="HTH-TYPE TRANSCRIPTIONAL REGULATOR"/>
    <property type="match status" value="1"/>
</dbReference>
<dbReference type="FunFam" id="1.10.10.10:FF:000001">
    <property type="entry name" value="LysR family transcriptional regulator"/>
    <property type="match status" value="1"/>
</dbReference>
<evidence type="ECO:0000256" key="1">
    <source>
        <dbReference type="ARBA" id="ARBA00009437"/>
    </source>
</evidence>
<dbReference type="InterPro" id="IPR005119">
    <property type="entry name" value="LysR_subst-bd"/>
</dbReference>
<dbReference type="InterPro" id="IPR036388">
    <property type="entry name" value="WH-like_DNA-bd_sf"/>
</dbReference>
<sequence length="296" mass="34421">MTDRYKTFMILAECKSFTETAKRLFCSQPTVSQHIQQLESEYNCKLIKRHKRAIELTDKGNLLLQYAKRMQYLQDELRHKMDSLIATHLQVSLYLSHYVASHYFDELFQNSKQLTSLYPCEMYSLCYEELKKSLLDKHAKYTIMPIYESDPIMIERFHIESLFEEEFSLVIAKSHPLATRKVLYAKDLEAEAVLLPQSVHLAELIKHALHVKDVSVYYMKMTNFDLILKGVQQGLGVAFLPTKMVSSDVAVTQKIIKGLSIKRRTALVRDMEQPLTDGEEAYYEHIKARLQNVTIA</sequence>
<dbReference type="RefSeq" id="WP_066461605.1">
    <property type="nucleotide sequence ID" value="NZ_MATO01000006.1"/>
</dbReference>
<dbReference type="PROSITE" id="PS50931">
    <property type="entry name" value="HTH_LYSR"/>
    <property type="match status" value="1"/>
</dbReference>
<dbReference type="OrthoDB" id="9785745at2"/>
<evidence type="ECO:0000259" key="5">
    <source>
        <dbReference type="PROSITE" id="PS50931"/>
    </source>
</evidence>
<accession>A0A1C0Z2S3</accession>
<dbReference type="Proteomes" id="UP000093482">
    <property type="component" value="Unassembled WGS sequence"/>
</dbReference>
<reference evidence="6 7" key="1">
    <citation type="submission" date="2016-07" db="EMBL/GenBank/DDBJ databases">
        <title>Caryophanon latum genome sequencing.</title>
        <authorList>
            <person name="Verma A."/>
            <person name="Pal Y."/>
            <person name="Krishnamurthi S."/>
        </authorList>
    </citation>
    <scope>NUCLEOTIDE SEQUENCE [LARGE SCALE GENOMIC DNA]</scope>
    <source>
        <strain evidence="6 7">DSM 14151</strain>
    </source>
</reference>
<gene>
    <name evidence="6" type="ORF">A6K76_05045</name>
</gene>
<keyword evidence="3" id="KW-0238">DNA-binding</keyword>
<dbReference type="Gene3D" id="1.10.10.10">
    <property type="entry name" value="Winged helix-like DNA-binding domain superfamily/Winged helix DNA-binding domain"/>
    <property type="match status" value="1"/>
</dbReference>